<dbReference type="AlphaFoldDB" id="A0AAD7EI54"/>
<dbReference type="Proteomes" id="UP001218218">
    <property type="component" value="Unassembled WGS sequence"/>
</dbReference>
<sequence length="219" mass="23951">MDNIQLVASVMAGDLLAFRDSQFPLAFVNANPGIFLSSNWVHVRDISTPQRVFQQHFRMALCECDSGHFVAPSSQLDWNVSGPNLVDPSSSTGTGGIVFEGWDTDTVSTESELPILLPPHVLSPYSSPAALQVISPPPIEALNADVDEHNIVHFSRIRNLTKRALETVGTAIQSREKKPRSKQMCHSDQTDSGASGMQMHHTHPTHATLVQLIHASQQV</sequence>
<proteinExistence type="predicted"/>
<reference evidence="2" key="1">
    <citation type="submission" date="2023-03" db="EMBL/GenBank/DDBJ databases">
        <title>Massive genome expansion in bonnet fungi (Mycena s.s.) driven by repeated elements and novel gene families across ecological guilds.</title>
        <authorList>
            <consortium name="Lawrence Berkeley National Laboratory"/>
            <person name="Harder C.B."/>
            <person name="Miyauchi S."/>
            <person name="Viragh M."/>
            <person name="Kuo A."/>
            <person name="Thoen E."/>
            <person name="Andreopoulos B."/>
            <person name="Lu D."/>
            <person name="Skrede I."/>
            <person name="Drula E."/>
            <person name="Henrissat B."/>
            <person name="Morin E."/>
            <person name="Kohler A."/>
            <person name="Barry K."/>
            <person name="LaButti K."/>
            <person name="Morin E."/>
            <person name="Salamov A."/>
            <person name="Lipzen A."/>
            <person name="Mereny Z."/>
            <person name="Hegedus B."/>
            <person name="Baldrian P."/>
            <person name="Stursova M."/>
            <person name="Weitz H."/>
            <person name="Taylor A."/>
            <person name="Grigoriev I.V."/>
            <person name="Nagy L.G."/>
            <person name="Martin F."/>
            <person name="Kauserud H."/>
        </authorList>
    </citation>
    <scope>NUCLEOTIDE SEQUENCE</scope>
    <source>
        <strain evidence="2">CBHHK002</strain>
    </source>
</reference>
<organism evidence="2 3">
    <name type="scientific">Mycena albidolilacea</name>
    <dbReference type="NCBI Taxonomy" id="1033008"/>
    <lineage>
        <taxon>Eukaryota</taxon>
        <taxon>Fungi</taxon>
        <taxon>Dikarya</taxon>
        <taxon>Basidiomycota</taxon>
        <taxon>Agaricomycotina</taxon>
        <taxon>Agaricomycetes</taxon>
        <taxon>Agaricomycetidae</taxon>
        <taxon>Agaricales</taxon>
        <taxon>Marasmiineae</taxon>
        <taxon>Mycenaceae</taxon>
        <taxon>Mycena</taxon>
    </lineage>
</organism>
<evidence type="ECO:0000313" key="3">
    <source>
        <dbReference type="Proteomes" id="UP001218218"/>
    </source>
</evidence>
<accession>A0AAD7EI54</accession>
<evidence type="ECO:0000256" key="1">
    <source>
        <dbReference type="SAM" id="MobiDB-lite"/>
    </source>
</evidence>
<name>A0AAD7EI54_9AGAR</name>
<feature type="region of interest" description="Disordered" evidence="1">
    <location>
        <begin position="170"/>
        <end position="200"/>
    </location>
</feature>
<evidence type="ECO:0000313" key="2">
    <source>
        <dbReference type="EMBL" id="KAJ7323538.1"/>
    </source>
</evidence>
<gene>
    <name evidence="2" type="ORF">DFH08DRAFT_1029108</name>
</gene>
<comment type="caution">
    <text evidence="2">The sequence shown here is derived from an EMBL/GenBank/DDBJ whole genome shotgun (WGS) entry which is preliminary data.</text>
</comment>
<protein>
    <submittedName>
        <fullName evidence="2">Uncharacterized protein</fullName>
    </submittedName>
</protein>
<feature type="compositionally biased region" description="Polar residues" evidence="1">
    <location>
        <begin position="184"/>
        <end position="195"/>
    </location>
</feature>
<dbReference type="EMBL" id="JARIHO010000046">
    <property type="protein sequence ID" value="KAJ7323538.1"/>
    <property type="molecule type" value="Genomic_DNA"/>
</dbReference>
<keyword evidence="3" id="KW-1185">Reference proteome</keyword>